<reference evidence="2" key="3">
    <citation type="journal article" date="2023" name="Microbiol. Resour. Announc.">
        <title>Draft Genome Sequence of Granulicatella sp. Strain S8, Isolated from a Marine Fish, Seriola quinqueradiata.</title>
        <authorList>
            <person name="Lee M."/>
            <person name="Farooq A."/>
            <person name="Jeong J.B."/>
            <person name="Jung M.Y."/>
        </authorList>
    </citation>
    <scope>NUCLEOTIDE SEQUENCE</scope>
    <source>
        <strain evidence="2">S8</strain>
    </source>
</reference>
<dbReference type="RefSeq" id="WP_256944956.1">
    <property type="nucleotide sequence ID" value="NZ_JANHNZ010000003.1"/>
</dbReference>
<evidence type="ECO:0000259" key="1">
    <source>
        <dbReference type="Pfam" id="PF01248"/>
    </source>
</evidence>
<dbReference type="InterPro" id="IPR029064">
    <property type="entry name" value="Ribosomal_eL30-like_sf"/>
</dbReference>
<name>A0ABT1WMU4_9LACT</name>
<gene>
    <name evidence="2" type="ORF">NPA36_04710</name>
</gene>
<protein>
    <submittedName>
        <fullName evidence="2">Ribosomal L7Ae/L30e/S12e/Gadd45 family protein</fullName>
    </submittedName>
</protein>
<accession>A0ABT1WMU4</accession>
<dbReference type="Pfam" id="PF01248">
    <property type="entry name" value="Ribosomal_L7Ae"/>
    <property type="match status" value="1"/>
</dbReference>
<dbReference type="Gene3D" id="3.30.1330.30">
    <property type="match status" value="1"/>
</dbReference>
<evidence type="ECO:0000313" key="3">
    <source>
        <dbReference type="Proteomes" id="UP001059480"/>
    </source>
</evidence>
<reference evidence="2" key="1">
    <citation type="submission" date="2022-07" db="EMBL/GenBank/DDBJ databases">
        <authorList>
            <person name="Jung M.-Y."/>
            <person name="Lee M."/>
        </authorList>
    </citation>
    <scope>NUCLEOTIDE SEQUENCE</scope>
    <source>
        <strain evidence="2">S8</strain>
    </source>
</reference>
<feature type="domain" description="Ribosomal protein eL8/eL30/eS12/Gadd45" evidence="1">
    <location>
        <begin position="9"/>
        <end position="97"/>
    </location>
</feature>
<dbReference type="Proteomes" id="UP001059480">
    <property type="component" value="Unassembled WGS sequence"/>
</dbReference>
<reference evidence="2" key="2">
    <citation type="journal article" date="2023" name="Curr. Microbiol.">
        <title>Granulicatella seriolae sp. nov., a Novel Facultative Anaerobe Isolated from Yellowtail Marine Fish.</title>
        <authorList>
            <person name="Lee M."/>
            <person name="Choi Y.J."/>
            <person name="Farooq A."/>
            <person name="Jeong J.B."/>
            <person name="Jung M.Y."/>
        </authorList>
    </citation>
    <scope>NUCLEOTIDE SEQUENCE</scope>
    <source>
        <strain evidence="2">S8</strain>
    </source>
</reference>
<dbReference type="InterPro" id="IPR004038">
    <property type="entry name" value="Ribosomal_eL8/eL30/eS12/Gad45"/>
</dbReference>
<proteinExistence type="predicted"/>
<dbReference type="SUPFAM" id="SSF55315">
    <property type="entry name" value="L30e-like"/>
    <property type="match status" value="1"/>
</dbReference>
<dbReference type="EMBL" id="JANHNZ010000003">
    <property type="protein sequence ID" value="MCQ9209847.1"/>
    <property type="molecule type" value="Genomic_DNA"/>
</dbReference>
<evidence type="ECO:0000313" key="2">
    <source>
        <dbReference type="EMBL" id="MCQ9209847.1"/>
    </source>
</evidence>
<sequence length="108" mass="11805">MDQQTLKKALNLLGMATRAGKLVSGEEQVLTAIQRNKVFCVICATDSSPKTVKKIQNKCQHYEIPFIQPFDSATISQAIGKNRSICGISDKGFSKSLLGMEGITIMKI</sequence>
<keyword evidence="3" id="KW-1185">Reference proteome</keyword>
<comment type="caution">
    <text evidence="2">The sequence shown here is derived from an EMBL/GenBank/DDBJ whole genome shotgun (WGS) entry which is preliminary data.</text>
</comment>
<organism evidence="2 3">
    <name type="scientific">Granulicatella seriolae</name>
    <dbReference type="NCBI Taxonomy" id="2967226"/>
    <lineage>
        <taxon>Bacteria</taxon>
        <taxon>Bacillati</taxon>
        <taxon>Bacillota</taxon>
        <taxon>Bacilli</taxon>
        <taxon>Lactobacillales</taxon>
        <taxon>Carnobacteriaceae</taxon>
        <taxon>Granulicatella</taxon>
    </lineage>
</organism>